<evidence type="ECO:0000259" key="2">
    <source>
        <dbReference type="Pfam" id="PF13439"/>
    </source>
</evidence>
<keyword evidence="3" id="KW-0328">Glycosyltransferase</keyword>
<dbReference type="PANTHER" id="PTHR45947:SF3">
    <property type="entry name" value="SULFOQUINOVOSYL TRANSFERASE SQD2"/>
    <property type="match status" value="1"/>
</dbReference>
<dbReference type="Pfam" id="PF13439">
    <property type="entry name" value="Glyco_transf_4"/>
    <property type="match status" value="1"/>
</dbReference>
<dbReference type="Proteomes" id="UP001418804">
    <property type="component" value="Unassembled WGS sequence"/>
</dbReference>
<keyword evidence="3" id="KW-0808">Transferase</keyword>
<dbReference type="InterPro" id="IPR028098">
    <property type="entry name" value="Glyco_trans_4-like_N"/>
</dbReference>
<dbReference type="InterPro" id="IPR050194">
    <property type="entry name" value="Glycosyltransferase_grp1"/>
</dbReference>
<gene>
    <name evidence="3" type="ORF">ABDD91_05645</name>
</gene>
<dbReference type="InterPro" id="IPR001296">
    <property type="entry name" value="Glyco_trans_1"/>
</dbReference>
<organism evidence="3 4">
    <name type="scientific">Priestia aryabhattai</name>
    <name type="common">Bacillus aryabhattai</name>
    <dbReference type="NCBI Taxonomy" id="412384"/>
    <lineage>
        <taxon>Bacteria</taxon>
        <taxon>Bacillati</taxon>
        <taxon>Bacillota</taxon>
        <taxon>Bacilli</taxon>
        <taxon>Bacillales</taxon>
        <taxon>Bacillaceae</taxon>
        <taxon>Priestia</taxon>
    </lineage>
</organism>
<dbReference type="SUPFAM" id="SSF53756">
    <property type="entry name" value="UDP-Glycosyltransferase/glycogen phosphorylase"/>
    <property type="match status" value="1"/>
</dbReference>
<dbReference type="GO" id="GO:0016757">
    <property type="term" value="F:glycosyltransferase activity"/>
    <property type="evidence" value="ECO:0007669"/>
    <property type="project" value="UniProtKB-KW"/>
</dbReference>
<dbReference type="EC" id="2.4.-.-" evidence="3"/>
<dbReference type="EMBL" id="JBDIVD010000001">
    <property type="protein sequence ID" value="MEN3152303.1"/>
    <property type="molecule type" value="Genomic_DNA"/>
</dbReference>
<accession>A0ABD5KNI0</accession>
<name>A0ABD5KNI0_PRIAR</name>
<evidence type="ECO:0000313" key="4">
    <source>
        <dbReference type="Proteomes" id="UP001418804"/>
    </source>
</evidence>
<dbReference type="RefSeq" id="WP_221832772.1">
    <property type="nucleotide sequence ID" value="NZ_JACLCB010000005.1"/>
</dbReference>
<evidence type="ECO:0000313" key="3">
    <source>
        <dbReference type="EMBL" id="MEN3152303.1"/>
    </source>
</evidence>
<reference evidence="3 4" key="1">
    <citation type="submission" date="2024-05" db="EMBL/GenBank/DDBJ databases">
        <title>The mechanism of isolation and screening of efficient mineral weathering bacteria priestia aryabhattai c4-10 with weathered biotite.</title>
        <authorList>
            <person name="Yang S."/>
        </authorList>
    </citation>
    <scope>NUCLEOTIDE SEQUENCE [LARGE SCALE GENOMIC DNA]</scope>
    <source>
        <strain evidence="3 4">C4-10</strain>
    </source>
</reference>
<dbReference type="Gene3D" id="3.40.50.2000">
    <property type="entry name" value="Glycogen Phosphorylase B"/>
    <property type="match status" value="2"/>
</dbReference>
<dbReference type="PANTHER" id="PTHR45947">
    <property type="entry name" value="SULFOQUINOVOSYL TRANSFERASE SQD2"/>
    <property type="match status" value="1"/>
</dbReference>
<feature type="domain" description="Glycosyl transferase family 1" evidence="1">
    <location>
        <begin position="191"/>
        <end position="350"/>
    </location>
</feature>
<feature type="domain" description="Glycosyltransferase subfamily 4-like N-terminal" evidence="2">
    <location>
        <begin position="14"/>
        <end position="183"/>
    </location>
</feature>
<evidence type="ECO:0000259" key="1">
    <source>
        <dbReference type="Pfam" id="PF00534"/>
    </source>
</evidence>
<dbReference type="Pfam" id="PF00534">
    <property type="entry name" value="Glycos_transf_1"/>
    <property type="match status" value="1"/>
</dbReference>
<proteinExistence type="predicted"/>
<protein>
    <submittedName>
        <fullName evidence="3">Glycosyltransferase</fullName>
        <ecNumber evidence="3">2.4.-.-</ecNumber>
    </submittedName>
</protein>
<sequence>MKKKIVFIVEALGGGVRRHLLDLLDNLDTNNYNIHVIYGTRTDDVFVKNIEKLKNKGIGFYQITSMQREISFNQDFKSFKSIYKILKGLKPDIVHCHSSKAGAIGRLCAKILKIKQIYYTPHAYAFMDPSISRFKYFMYIYIEKVLSKVTTKVIHVSKGEEEEAIQRRILMPNKSMVVFNGLSIEGELSNNVKKGENFIIGTVARMDDQKNPMEFVKIAERVISKNRAVKFVYVGDGIKFREIQQYVNESDFKENIILLGFHNNPFKILGTFDVFLTTSLYEGLPYSLIEALASKLPIVATNVTGNNEVVDNNNNGYLYRQGDIEEAAKLIESLIKDNMKLNEFALNSYKFYSSQFLLDKMMNSYDLIYNGTT</sequence>
<reference evidence="3 4" key="2">
    <citation type="submission" date="2024-05" db="EMBL/GenBank/DDBJ databases">
        <authorList>
            <person name="Zheng X."/>
        </authorList>
    </citation>
    <scope>NUCLEOTIDE SEQUENCE [LARGE SCALE GENOMIC DNA]</scope>
    <source>
        <strain evidence="3 4">C4-10</strain>
    </source>
</reference>
<comment type="caution">
    <text evidence="3">The sequence shown here is derived from an EMBL/GenBank/DDBJ whole genome shotgun (WGS) entry which is preliminary data.</text>
</comment>
<dbReference type="AlphaFoldDB" id="A0ABD5KNI0"/>